<organism evidence="10 11">
    <name type="scientific">Ajellomyces dermatitidis (strain ER-3 / ATCC MYA-2586)</name>
    <name type="common">Blastomyces dermatitidis</name>
    <dbReference type="NCBI Taxonomy" id="559297"/>
    <lineage>
        <taxon>Eukaryota</taxon>
        <taxon>Fungi</taxon>
        <taxon>Dikarya</taxon>
        <taxon>Ascomycota</taxon>
        <taxon>Pezizomycotina</taxon>
        <taxon>Eurotiomycetes</taxon>
        <taxon>Eurotiomycetidae</taxon>
        <taxon>Onygenales</taxon>
        <taxon>Ajellomycetaceae</taxon>
        <taxon>Blastomyces</taxon>
    </lineage>
</organism>
<dbReference type="PANTHER" id="PTHR13710:SF152">
    <property type="entry name" value="ATP-DEPENDENT DNA HELICASE Q5"/>
    <property type="match status" value="1"/>
</dbReference>
<feature type="domain" description="Helicase C-terminal" evidence="9">
    <location>
        <begin position="272"/>
        <end position="441"/>
    </location>
</feature>
<dbReference type="Pfam" id="PF00270">
    <property type="entry name" value="DEAD"/>
    <property type="match status" value="1"/>
</dbReference>
<evidence type="ECO:0000259" key="8">
    <source>
        <dbReference type="PROSITE" id="PS51192"/>
    </source>
</evidence>
<keyword evidence="11" id="KW-1185">Reference proteome</keyword>
<dbReference type="InterPro" id="IPR027417">
    <property type="entry name" value="P-loop_NTPase"/>
</dbReference>
<dbReference type="InterPro" id="IPR001650">
    <property type="entry name" value="Helicase_C-like"/>
</dbReference>
<dbReference type="Proteomes" id="UP000002039">
    <property type="component" value="Unassembled WGS sequence"/>
</dbReference>
<evidence type="ECO:0000256" key="7">
    <source>
        <dbReference type="RuleBase" id="RU364117"/>
    </source>
</evidence>
<evidence type="ECO:0000256" key="2">
    <source>
        <dbReference type="ARBA" id="ARBA00022741"/>
    </source>
</evidence>
<dbReference type="NCBIfam" id="TIGR00614">
    <property type="entry name" value="recQ_fam"/>
    <property type="match status" value="1"/>
</dbReference>
<evidence type="ECO:0000259" key="9">
    <source>
        <dbReference type="PROSITE" id="PS51194"/>
    </source>
</evidence>
<dbReference type="PANTHER" id="PTHR13710">
    <property type="entry name" value="DNA HELICASE RECQ FAMILY MEMBER"/>
    <property type="match status" value="1"/>
</dbReference>
<dbReference type="Pfam" id="PF16124">
    <property type="entry name" value="RecQ_Zn_bind"/>
    <property type="match status" value="1"/>
</dbReference>
<dbReference type="PROSITE" id="PS51192">
    <property type="entry name" value="HELICASE_ATP_BIND_1"/>
    <property type="match status" value="1"/>
</dbReference>
<dbReference type="InterPro" id="IPR011545">
    <property type="entry name" value="DEAD/DEAH_box_helicase_dom"/>
</dbReference>
<dbReference type="SUPFAM" id="SSF52540">
    <property type="entry name" value="P-loop containing nucleoside triphosphate hydrolases"/>
    <property type="match status" value="1"/>
</dbReference>
<evidence type="ECO:0000256" key="6">
    <source>
        <dbReference type="ARBA" id="ARBA00034617"/>
    </source>
</evidence>
<dbReference type="PROSITE" id="PS51194">
    <property type="entry name" value="HELICASE_CTER"/>
    <property type="match status" value="1"/>
</dbReference>
<dbReference type="GeneID" id="69025284"/>
<dbReference type="GO" id="GO:0004386">
    <property type="term" value="F:helicase activity"/>
    <property type="evidence" value="ECO:0007669"/>
    <property type="project" value="UniProtKB-KW"/>
</dbReference>
<keyword evidence="7" id="KW-0539">Nucleus</keyword>
<keyword evidence="5 7" id="KW-0067">ATP-binding</keyword>
<comment type="catalytic activity">
    <reaction evidence="7">
        <text>ATP + H2O = ADP + phosphate + H(+)</text>
        <dbReference type="Rhea" id="RHEA:13065"/>
        <dbReference type="ChEBI" id="CHEBI:15377"/>
        <dbReference type="ChEBI" id="CHEBI:15378"/>
        <dbReference type="ChEBI" id="CHEBI:30616"/>
        <dbReference type="ChEBI" id="CHEBI:43474"/>
        <dbReference type="ChEBI" id="CHEBI:456216"/>
    </reaction>
</comment>
<gene>
    <name evidence="10" type="ORF">BDCG_02917</name>
</gene>
<dbReference type="InterPro" id="IPR014001">
    <property type="entry name" value="Helicase_ATP-bd"/>
</dbReference>
<accession>A0ABP2EV60</accession>
<evidence type="ECO:0000313" key="11">
    <source>
        <dbReference type="Proteomes" id="UP000002039"/>
    </source>
</evidence>
<dbReference type="SMART" id="SM00490">
    <property type="entry name" value="HELICc"/>
    <property type="match status" value="1"/>
</dbReference>
<comment type="similarity">
    <text evidence="1 7">Belongs to the helicase family. RecQ subfamily.</text>
</comment>
<dbReference type="InterPro" id="IPR004589">
    <property type="entry name" value="DNA_helicase_ATP-dep_RecQ"/>
</dbReference>
<evidence type="ECO:0000256" key="1">
    <source>
        <dbReference type="ARBA" id="ARBA00005446"/>
    </source>
</evidence>
<keyword evidence="2 7" id="KW-0547">Nucleotide-binding</keyword>
<dbReference type="EC" id="5.6.2.4" evidence="7"/>
<comment type="catalytic activity">
    <reaction evidence="6 7">
        <text>Couples ATP hydrolysis with the unwinding of duplex DNA by translocating in the 3'-5' direction.</text>
        <dbReference type="EC" id="5.6.2.4"/>
    </reaction>
</comment>
<dbReference type="SMART" id="SM00487">
    <property type="entry name" value="DEXDc"/>
    <property type="match status" value="1"/>
</dbReference>
<evidence type="ECO:0000256" key="3">
    <source>
        <dbReference type="ARBA" id="ARBA00022801"/>
    </source>
</evidence>
<comment type="subcellular location">
    <subcellularLocation>
        <location evidence="7">Nucleus</location>
    </subcellularLocation>
</comment>
<dbReference type="InterPro" id="IPR032284">
    <property type="entry name" value="RecQ_Zn-bd"/>
</dbReference>
<keyword evidence="4 7" id="KW-0347">Helicase</keyword>
<dbReference type="RefSeq" id="XP_045275053.1">
    <property type="nucleotide sequence ID" value="XM_045418497.1"/>
</dbReference>
<name>A0ABP2EV60_AJEDR</name>
<evidence type="ECO:0000313" key="10">
    <source>
        <dbReference type="EMBL" id="EEQ87797.1"/>
    </source>
</evidence>
<dbReference type="Pfam" id="PF00271">
    <property type="entry name" value="Helicase_C"/>
    <property type="match status" value="1"/>
</dbReference>
<evidence type="ECO:0000256" key="4">
    <source>
        <dbReference type="ARBA" id="ARBA00022806"/>
    </source>
</evidence>
<feature type="domain" description="Helicase ATP-binding" evidence="8">
    <location>
        <begin position="34"/>
        <end position="210"/>
    </location>
</feature>
<proteinExistence type="inferred from homology"/>
<dbReference type="EMBL" id="EQ999975">
    <property type="protein sequence ID" value="EEQ87797.1"/>
    <property type="molecule type" value="Genomic_DNA"/>
</dbReference>
<dbReference type="Gene3D" id="3.40.50.300">
    <property type="entry name" value="P-loop containing nucleotide triphosphate hydrolases"/>
    <property type="match status" value="2"/>
</dbReference>
<evidence type="ECO:0000256" key="5">
    <source>
        <dbReference type="ARBA" id="ARBA00022840"/>
    </source>
</evidence>
<keyword evidence="3 7" id="KW-0378">Hydrolase</keyword>
<dbReference type="CDD" id="cd17920">
    <property type="entry name" value="DEXHc_RecQ"/>
    <property type="match status" value="1"/>
</dbReference>
<reference evidence="11" key="1">
    <citation type="journal article" date="2015" name="PLoS Genet.">
        <title>The dynamic genome and transcriptome of the human fungal pathogen Blastomyces and close relative Emmonsia.</title>
        <authorList>
            <person name="Munoz J.F."/>
            <person name="Gauthier G.M."/>
            <person name="Desjardins C.A."/>
            <person name="Gallo J.E."/>
            <person name="Holder J."/>
            <person name="Sullivan T.D."/>
            <person name="Marty A.J."/>
            <person name="Carmen J.C."/>
            <person name="Chen Z."/>
            <person name="Ding L."/>
            <person name="Gujja S."/>
            <person name="Magrini V."/>
            <person name="Misas E."/>
            <person name="Mitreva M."/>
            <person name="Priest M."/>
            <person name="Saif S."/>
            <person name="Whiston E.A."/>
            <person name="Young S."/>
            <person name="Zeng Q."/>
            <person name="Goldman W.E."/>
            <person name="Mardis E.R."/>
            <person name="Taylor J.W."/>
            <person name="McEwen J.G."/>
            <person name="Clay O.K."/>
            <person name="Klein B.S."/>
            <person name="Cuomo C.A."/>
        </authorList>
    </citation>
    <scope>NUCLEOTIDE SEQUENCE [LARGE SCALE GENOMIC DNA]</scope>
    <source>
        <strain evidence="11">ER-3 / ATCC MYA-2586</strain>
    </source>
</reference>
<sequence>MSLRQNKRRPVDIDFTLRRVFGKKAFRPLQREVIEAAIAGHDVFLQAATSFGKSLCFQLPAIVGHGVTVVVSPLLALMVDQVAALEANGIPVATINSTTPLTKRREIVKDLLSGHPITRLLYVTPEYCQTDAFRRNLQTVHLQGELARIAIDEAHCVSEWGHDFRPAYKELSWFRRELRRPFVPITALTATATARVRSDIISLLGLDPMTLKKFSTGSARPNIHYEVRYLQDCSMDPTIPDTDQLNDLLCWLSSIHSRRIARFSSPSANVSSDEELTSATTPPLPPMTGIIYVPLRAICSELANSLSASPLNIKAVAYHAGLSASERSRIQSLWSSPSKISTSTKDKSGENSKPPSFYIVVATNAFGMGIDNPHVRFVIHWTPPRSFEGFVQESGRAGRDGRAAVSLIYYSPQERDRVLDRINRDQEWHFDAALQGNNNPASKKRSHSASNIAAKVRNQQALFESFKRVVKYCETTTRCRHEVIREFFDERDPQADSGIGQPTQVYTNTSITSTCDFACDFCKEGREVLTRRKKLSSASETSLEDYENFPPAPIPMDDFMGFRTASLIDRNGNR</sequence>
<protein>
    <recommendedName>
        <fullName evidence="7">ATP-dependent DNA helicase</fullName>
        <ecNumber evidence="7">5.6.2.4</ecNumber>
    </recommendedName>
</protein>